<dbReference type="PANTHER" id="PTHR43687">
    <property type="entry name" value="ADENYLYLSULFATE REDUCTASE, BETA SUBUNIT"/>
    <property type="match status" value="1"/>
</dbReference>
<dbReference type="SUPFAM" id="SSF54862">
    <property type="entry name" value="4Fe-4S ferredoxins"/>
    <property type="match status" value="1"/>
</dbReference>
<evidence type="ECO:0000259" key="5">
    <source>
        <dbReference type="PROSITE" id="PS51379"/>
    </source>
</evidence>
<feature type="domain" description="4Fe-4S ferredoxin-type" evidence="5">
    <location>
        <begin position="30"/>
        <end position="59"/>
    </location>
</feature>
<organism evidence="6 7">
    <name type="scientific">Methanoliparum thermophilum</name>
    <dbReference type="NCBI Taxonomy" id="2491083"/>
    <lineage>
        <taxon>Archaea</taxon>
        <taxon>Methanobacteriati</taxon>
        <taxon>Methanobacteriota</taxon>
        <taxon>Candidatus Methanoliparia</taxon>
        <taxon>Candidatus Methanoliparales</taxon>
        <taxon>Candidatus Methanoliparaceae</taxon>
        <taxon>Candidatus Methanoliparum</taxon>
    </lineage>
</organism>
<evidence type="ECO:0000256" key="3">
    <source>
        <dbReference type="ARBA" id="ARBA00023004"/>
    </source>
</evidence>
<proteinExistence type="predicted"/>
<dbReference type="InterPro" id="IPR017896">
    <property type="entry name" value="4Fe4S_Fe-S-bd"/>
</dbReference>
<evidence type="ECO:0000256" key="4">
    <source>
        <dbReference type="ARBA" id="ARBA00023014"/>
    </source>
</evidence>
<feature type="domain" description="4Fe-4S ferredoxin-type" evidence="5">
    <location>
        <begin position="90"/>
        <end position="119"/>
    </location>
</feature>
<keyword evidence="4" id="KW-0411">Iron-sulfur</keyword>
<dbReference type="GO" id="GO:0016491">
    <property type="term" value="F:oxidoreductase activity"/>
    <property type="evidence" value="ECO:0007669"/>
    <property type="project" value="UniProtKB-ARBA"/>
</dbReference>
<feature type="domain" description="4Fe-4S ferredoxin-type" evidence="5">
    <location>
        <begin position="62"/>
        <end position="87"/>
    </location>
</feature>
<dbReference type="Proteomes" id="UP000317158">
    <property type="component" value="Unassembled WGS sequence"/>
</dbReference>
<evidence type="ECO:0000256" key="2">
    <source>
        <dbReference type="ARBA" id="ARBA00022723"/>
    </source>
</evidence>
<dbReference type="Pfam" id="PF00037">
    <property type="entry name" value="Fer4"/>
    <property type="match status" value="2"/>
</dbReference>
<dbReference type="AlphaFoldDB" id="A0A520KS80"/>
<accession>A0A520KS80</accession>
<dbReference type="PANTHER" id="PTHR43687:SF4">
    <property type="entry name" value="BLR5484 PROTEIN"/>
    <property type="match status" value="1"/>
</dbReference>
<dbReference type="Gene3D" id="3.30.70.20">
    <property type="match status" value="1"/>
</dbReference>
<sequence length="187" mass="21174">DALKKGYDECMKLAKEYPSVKVNKLDRYRRFFYYDKEKCIACGWCQGVCPNGAIIKEGIYIGTVSIKNELCSENCRVCMDVCPCKAIYGSPLRVNQSYCMLCGACKESCPEDAITIKRDKIFAEDGHSGTWIRALDRLTNGESYTKELYVRGLNKTISSVKSIFQDDKKDNVKSNIKDTEYKMEGGV</sequence>
<evidence type="ECO:0000313" key="6">
    <source>
        <dbReference type="EMBL" id="RZN64642.1"/>
    </source>
</evidence>
<reference evidence="6 7" key="1">
    <citation type="journal article" date="2019" name="Nat. Microbiol.">
        <title>Wide diversity of methane and short-chain alkane metabolisms in uncultured archaea.</title>
        <authorList>
            <person name="Borrel G."/>
            <person name="Adam P.S."/>
            <person name="McKay L.J."/>
            <person name="Chen L.X."/>
            <person name="Sierra-Garcia I.N."/>
            <person name="Sieber C.M."/>
            <person name="Letourneur Q."/>
            <person name="Ghozlane A."/>
            <person name="Andersen G.L."/>
            <person name="Li W.J."/>
            <person name="Hallam S.J."/>
            <person name="Muyzer G."/>
            <person name="de Oliveira V.M."/>
            <person name="Inskeep W.P."/>
            <person name="Banfield J.F."/>
            <person name="Gribaldo S."/>
        </authorList>
    </citation>
    <scope>NUCLEOTIDE SEQUENCE [LARGE SCALE GENOMIC DNA]</scope>
    <source>
        <strain evidence="6">NM1a</strain>
    </source>
</reference>
<evidence type="ECO:0000313" key="7">
    <source>
        <dbReference type="Proteomes" id="UP000317158"/>
    </source>
</evidence>
<dbReference type="Gene3D" id="3.30.70.3270">
    <property type="match status" value="1"/>
</dbReference>
<protein>
    <recommendedName>
        <fullName evidence="5">4Fe-4S ferredoxin-type domain-containing protein</fullName>
    </recommendedName>
</protein>
<keyword evidence="2" id="KW-0479">Metal-binding</keyword>
<dbReference type="InterPro" id="IPR017900">
    <property type="entry name" value="4Fe4S_Fe_S_CS"/>
</dbReference>
<dbReference type="PROSITE" id="PS51379">
    <property type="entry name" value="4FE4S_FER_2"/>
    <property type="match status" value="3"/>
</dbReference>
<dbReference type="GO" id="GO:0051539">
    <property type="term" value="F:4 iron, 4 sulfur cluster binding"/>
    <property type="evidence" value="ECO:0007669"/>
    <property type="project" value="UniProtKB-KW"/>
</dbReference>
<comment type="caution">
    <text evidence="6">The sequence shown here is derived from an EMBL/GenBank/DDBJ whole genome shotgun (WGS) entry which is preliminary data.</text>
</comment>
<dbReference type="GO" id="GO:0046872">
    <property type="term" value="F:metal ion binding"/>
    <property type="evidence" value="ECO:0007669"/>
    <property type="project" value="UniProtKB-KW"/>
</dbReference>
<dbReference type="PROSITE" id="PS00198">
    <property type="entry name" value="4FE4S_FER_1"/>
    <property type="match status" value="2"/>
</dbReference>
<evidence type="ECO:0000256" key="1">
    <source>
        <dbReference type="ARBA" id="ARBA00022485"/>
    </source>
</evidence>
<keyword evidence="3" id="KW-0408">Iron</keyword>
<feature type="non-terminal residue" evidence="6">
    <location>
        <position position="1"/>
    </location>
</feature>
<dbReference type="EMBL" id="RXIF01000006">
    <property type="protein sequence ID" value="RZN64642.1"/>
    <property type="molecule type" value="Genomic_DNA"/>
</dbReference>
<gene>
    <name evidence="6" type="ORF">EF806_04750</name>
</gene>
<keyword evidence="1" id="KW-0004">4Fe-4S</keyword>
<dbReference type="InterPro" id="IPR050572">
    <property type="entry name" value="Fe-S_Ferredoxin"/>
</dbReference>
<name>A0A520KS80_METT2</name>